<comment type="cofactor">
    <cofactor evidence="1 5">
        <name>heme</name>
        <dbReference type="ChEBI" id="CHEBI:30413"/>
    </cofactor>
</comment>
<dbReference type="InterPro" id="IPR001128">
    <property type="entry name" value="Cyt_P450"/>
</dbReference>
<dbReference type="GO" id="GO:0004497">
    <property type="term" value="F:monooxygenase activity"/>
    <property type="evidence" value="ECO:0007669"/>
    <property type="project" value="UniProtKB-KW"/>
</dbReference>
<gene>
    <name evidence="7" type="ORF">P171DRAFT_486727</name>
</gene>
<keyword evidence="4 5" id="KW-0408">Iron</keyword>
<dbReference type="InterPro" id="IPR036396">
    <property type="entry name" value="Cyt_P450_sf"/>
</dbReference>
<dbReference type="CDD" id="cd11070">
    <property type="entry name" value="CYP56-like"/>
    <property type="match status" value="1"/>
</dbReference>
<protein>
    <submittedName>
        <fullName evidence="7">Cytochrome P450</fullName>
    </submittedName>
</protein>
<dbReference type="InterPro" id="IPR017972">
    <property type="entry name" value="Cyt_P450_CS"/>
</dbReference>
<evidence type="ECO:0000256" key="5">
    <source>
        <dbReference type="PIRSR" id="PIRSR602401-1"/>
    </source>
</evidence>
<dbReference type="InterPro" id="IPR050121">
    <property type="entry name" value="Cytochrome_P450_monoxygenase"/>
</dbReference>
<keyword evidence="5 6" id="KW-0349">Heme</keyword>
<dbReference type="PANTHER" id="PTHR24305">
    <property type="entry name" value="CYTOCHROME P450"/>
    <property type="match status" value="1"/>
</dbReference>
<organism evidence="7 8">
    <name type="scientific">Karstenula rhodostoma CBS 690.94</name>
    <dbReference type="NCBI Taxonomy" id="1392251"/>
    <lineage>
        <taxon>Eukaryota</taxon>
        <taxon>Fungi</taxon>
        <taxon>Dikarya</taxon>
        <taxon>Ascomycota</taxon>
        <taxon>Pezizomycotina</taxon>
        <taxon>Dothideomycetes</taxon>
        <taxon>Pleosporomycetidae</taxon>
        <taxon>Pleosporales</taxon>
        <taxon>Massarineae</taxon>
        <taxon>Didymosphaeriaceae</taxon>
        <taxon>Karstenula</taxon>
    </lineage>
</organism>
<dbReference type="GO" id="GO:0020037">
    <property type="term" value="F:heme binding"/>
    <property type="evidence" value="ECO:0007669"/>
    <property type="project" value="InterPro"/>
</dbReference>
<keyword evidence="8" id="KW-1185">Reference proteome</keyword>
<feature type="binding site" description="axial binding residue" evidence="5">
    <location>
        <position position="490"/>
    </location>
    <ligand>
        <name>heme</name>
        <dbReference type="ChEBI" id="CHEBI:30413"/>
    </ligand>
    <ligandPart>
        <name>Fe</name>
        <dbReference type="ChEBI" id="CHEBI:18248"/>
    </ligandPart>
</feature>
<dbReference type="SUPFAM" id="SSF48264">
    <property type="entry name" value="Cytochrome P450"/>
    <property type="match status" value="1"/>
</dbReference>
<dbReference type="GO" id="GO:0016705">
    <property type="term" value="F:oxidoreductase activity, acting on paired donors, with incorporation or reduction of molecular oxygen"/>
    <property type="evidence" value="ECO:0007669"/>
    <property type="project" value="InterPro"/>
</dbReference>
<evidence type="ECO:0000256" key="4">
    <source>
        <dbReference type="ARBA" id="ARBA00023004"/>
    </source>
</evidence>
<comment type="caution">
    <text evidence="7">The sequence shown here is derived from an EMBL/GenBank/DDBJ whole genome shotgun (WGS) entry which is preliminary data.</text>
</comment>
<evidence type="ECO:0000256" key="2">
    <source>
        <dbReference type="ARBA" id="ARBA00010617"/>
    </source>
</evidence>
<evidence type="ECO:0000256" key="3">
    <source>
        <dbReference type="ARBA" id="ARBA00022723"/>
    </source>
</evidence>
<dbReference type="PRINTS" id="PR00385">
    <property type="entry name" value="P450"/>
</dbReference>
<dbReference type="PRINTS" id="PR00463">
    <property type="entry name" value="EP450I"/>
</dbReference>
<reference evidence="7" key="1">
    <citation type="journal article" date="2020" name="Stud. Mycol.">
        <title>101 Dothideomycetes genomes: a test case for predicting lifestyles and emergence of pathogens.</title>
        <authorList>
            <person name="Haridas S."/>
            <person name="Albert R."/>
            <person name="Binder M."/>
            <person name="Bloem J."/>
            <person name="Labutti K."/>
            <person name="Salamov A."/>
            <person name="Andreopoulos B."/>
            <person name="Baker S."/>
            <person name="Barry K."/>
            <person name="Bills G."/>
            <person name="Bluhm B."/>
            <person name="Cannon C."/>
            <person name="Castanera R."/>
            <person name="Culley D."/>
            <person name="Daum C."/>
            <person name="Ezra D."/>
            <person name="Gonzalez J."/>
            <person name="Henrissat B."/>
            <person name="Kuo A."/>
            <person name="Liang C."/>
            <person name="Lipzen A."/>
            <person name="Lutzoni F."/>
            <person name="Magnuson J."/>
            <person name="Mondo S."/>
            <person name="Nolan M."/>
            <person name="Ohm R."/>
            <person name="Pangilinan J."/>
            <person name="Park H.-J."/>
            <person name="Ramirez L."/>
            <person name="Alfaro M."/>
            <person name="Sun H."/>
            <person name="Tritt A."/>
            <person name="Yoshinaga Y."/>
            <person name="Zwiers L.-H."/>
            <person name="Turgeon B."/>
            <person name="Goodwin S."/>
            <person name="Spatafora J."/>
            <person name="Crous P."/>
            <person name="Grigoriev I."/>
        </authorList>
    </citation>
    <scope>NUCLEOTIDE SEQUENCE</scope>
    <source>
        <strain evidence="7">CBS 690.94</strain>
    </source>
</reference>
<dbReference type="AlphaFoldDB" id="A0A9P4UAY2"/>
<sequence length="561" mass="63019">MAFLLTTCCTLTAIAALIFANRLYALYRNYLSARSLNIPIIIRLESWQDPIWMLFGPKVRSLLSRIGLWESTAIDYTTIGWSQFDRFASHAKHGSAFALVTPFKTNIMISDVDAAREMFKNWRVWIKNPDLYGMFNAYGKNVNSVNGDDWPRHRKVTAPAFKEANSRLVWKATTKQVHSMVQKWMAEDEITLRGLRGDTEKIAMHVLMSAAFGKEYDFDTGVKVVEPGRIVSFGEAMHTCIGSLSIMLVPVIFAAAKLPSVFIPSGLKRLQVAVQEVRRFLKDAVDAELDALRNGMAPKDNIISTLVRANEEEKNGEQGKRLALTDDELYGNLFIFNMAGHETTSSSLSYAIPLLATYPDIQNWVRAEVDAVFADIGTEDYSEIFPLLVRTLALMYETQRFFSAIPMHPKYTGDRPQVLKLNGTETVIPPETFVSINYNAVHFDPAVWGSDVDEFRPSRWIKSAGQPGKEQFATPDGAEFVGWSSGPRACPGKRFSQVEFVAAIARLLRECDVQPARAKGESMVQAIERLRFKTFDVEHFISLKVKDPDTAGIVCVKRTNV</sequence>
<accession>A0A9P4UAY2</accession>
<evidence type="ECO:0000313" key="7">
    <source>
        <dbReference type="EMBL" id="KAF2442748.1"/>
    </source>
</evidence>
<dbReference type="Proteomes" id="UP000799764">
    <property type="component" value="Unassembled WGS sequence"/>
</dbReference>
<comment type="similarity">
    <text evidence="2 6">Belongs to the cytochrome P450 family.</text>
</comment>
<dbReference type="PROSITE" id="PS00086">
    <property type="entry name" value="CYTOCHROME_P450"/>
    <property type="match status" value="1"/>
</dbReference>
<keyword evidence="3 5" id="KW-0479">Metal-binding</keyword>
<dbReference type="OrthoDB" id="1470350at2759"/>
<keyword evidence="6" id="KW-0560">Oxidoreductase</keyword>
<dbReference type="InterPro" id="IPR002401">
    <property type="entry name" value="Cyt_P450_E_grp-I"/>
</dbReference>
<dbReference type="Gene3D" id="1.10.630.10">
    <property type="entry name" value="Cytochrome P450"/>
    <property type="match status" value="1"/>
</dbReference>
<dbReference type="Pfam" id="PF00067">
    <property type="entry name" value="p450"/>
    <property type="match status" value="1"/>
</dbReference>
<proteinExistence type="inferred from homology"/>
<dbReference type="PANTHER" id="PTHR24305:SF166">
    <property type="entry name" value="CYTOCHROME P450 12A4, MITOCHONDRIAL-RELATED"/>
    <property type="match status" value="1"/>
</dbReference>
<keyword evidence="6" id="KW-0503">Monooxygenase</keyword>
<evidence type="ECO:0000256" key="6">
    <source>
        <dbReference type="RuleBase" id="RU000461"/>
    </source>
</evidence>
<dbReference type="EMBL" id="MU001503">
    <property type="protein sequence ID" value="KAF2442748.1"/>
    <property type="molecule type" value="Genomic_DNA"/>
</dbReference>
<evidence type="ECO:0000313" key="8">
    <source>
        <dbReference type="Proteomes" id="UP000799764"/>
    </source>
</evidence>
<name>A0A9P4UAY2_9PLEO</name>
<dbReference type="GO" id="GO:0005506">
    <property type="term" value="F:iron ion binding"/>
    <property type="evidence" value="ECO:0007669"/>
    <property type="project" value="InterPro"/>
</dbReference>
<evidence type="ECO:0000256" key="1">
    <source>
        <dbReference type="ARBA" id="ARBA00001971"/>
    </source>
</evidence>